<feature type="region of interest" description="Disordered" evidence="1">
    <location>
        <begin position="195"/>
        <end position="251"/>
    </location>
</feature>
<feature type="compositionally biased region" description="Basic and acidic residues" evidence="1">
    <location>
        <begin position="210"/>
        <end position="219"/>
    </location>
</feature>
<proteinExistence type="predicted"/>
<name>A0ABD0XVK5_UMBPY</name>
<organism evidence="2 3">
    <name type="scientific">Umbra pygmaea</name>
    <name type="common">Eastern mudminnow</name>
    <dbReference type="NCBI Taxonomy" id="75934"/>
    <lineage>
        <taxon>Eukaryota</taxon>
        <taxon>Metazoa</taxon>
        <taxon>Chordata</taxon>
        <taxon>Craniata</taxon>
        <taxon>Vertebrata</taxon>
        <taxon>Euteleostomi</taxon>
        <taxon>Actinopterygii</taxon>
        <taxon>Neopterygii</taxon>
        <taxon>Teleostei</taxon>
        <taxon>Protacanthopterygii</taxon>
        <taxon>Esociformes</taxon>
        <taxon>Umbridae</taxon>
        <taxon>Umbra</taxon>
    </lineage>
</organism>
<dbReference type="Proteomes" id="UP001557470">
    <property type="component" value="Unassembled WGS sequence"/>
</dbReference>
<comment type="caution">
    <text evidence="2">The sequence shown here is derived from an EMBL/GenBank/DDBJ whole genome shotgun (WGS) entry which is preliminary data.</text>
</comment>
<evidence type="ECO:0000313" key="3">
    <source>
        <dbReference type="Proteomes" id="UP001557470"/>
    </source>
</evidence>
<feature type="region of interest" description="Disordered" evidence="1">
    <location>
        <begin position="88"/>
        <end position="182"/>
    </location>
</feature>
<evidence type="ECO:0000256" key="1">
    <source>
        <dbReference type="SAM" id="MobiDB-lite"/>
    </source>
</evidence>
<reference evidence="2 3" key="1">
    <citation type="submission" date="2024-06" db="EMBL/GenBank/DDBJ databases">
        <authorList>
            <person name="Pan Q."/>
            <person name="Wen M."/>
            <person name="Jouanno E."/>
            <person name="Zahm M."/>
            <person name="Klopp C."/>
            <person name="Cabau C."/>
            <person name="Louis A."/>
            <person name="Berthelot C."/>
            <person name="Parey E."/>
            <person name="Roest Crollius H."/>
            <person name="Montfort J."/>
            <person name="Robinson-Rechavi M."/>
            <person name="Bouchez O."/>
            <person name="Lampietro C."/>
            <person name="Lopez Roques C."/>
            <person name="Donnadieu C."/>
            <person name="Postlethwait J."/>
            <person name="Bobe J."/>
            <person name="Verreycken H."/>
            <person name="Guiguen Y."/>
        </authorList>
    </citation>
    <scope>NUCLEOTIDE SEQUENCE [LARGE SCALE GENOMIC DNA]</scope>
    <source>
        <strain evidence="2">Up_M1</strain>
        <tissue evidence="2">Testis</tissue>
    </source>
</reference>
<protein>
    <submittedName>
        <fullName evidence="2">Uncharacterized protein</fullName>
    </submittedName>
</protein>
<evidence type="ECO:0000313" key="2">
    <source>
        <dbReference type="EMBL" id="KAL1005166.1"/>
    </source>
</evidence>
<accession>A0ABD0XVK5</accession>
<sequence length="269" mass="30396">MNLLSPEKETLMEEIEKSLWDLTEDNLSYLCEHRGIEGSEIKGMNRRLLRRKVMEEMWDNMESMKSQEQGLSWLLHLKRDIEATRDNVSSARESLNQNNYDDNNNNNNNDDCPVDSERLAGPPSRSLKAEHNSASQCNGDATERDTEESDWFPSIEPSRSLKAEHNSASQCNGDATECDTEESDWFPSIELEVELMSPSTTSNDDSDFEVSDKEDRDWMPSDDQEAESSPVMSRGEQRESDDILSPSIPKSQSLACSGLKKLGGASQLF</sequence>
<dbReference type="AlphaFoldDB" id="A0ABD0XVK5"/>
<keyword evidence="3" id="KW-1185">Reference proteome</keyword>
<gene>
    <name evidence="2" type="ORF">UPYG_G00055440</name>
</gene>
<dbReference type="EMBL" id="JAGEUA010000002">
    <property type="protein sequence ID" value="KAL1005166.1"/>
    <property type="molecule type" value="Genomic_DNA"/>
</dbReference>
<feature type="compositionally biased region" description="Low complexity" evidence="1">
    <location>
        <begin position="96"/>
        <end position="111"/>
    </location>
</feature>